<reference evidence="2" key="1">
    <citation type="journal article" date="2023" name="Front. Plant Sci.">
        <title>Chromosomal-level genome assembly of Melastoma candidum provides insights into trichome evolution.</title>
        <authorList>
            <person name="Zhong Y."/>
            <person name="Wu W."/>
            <person name="Sun C."/>
            <person name="Zou P."/>
            <person name="Liu Y."/>
            <person name="Dai S."/>
            <person name="Zhou R."/>
        </authorList>
    </citation>
    <scope>NUCLEOTIDE SEQUENCE [LARGE SCALE GENOMIC DNA]</scope>
</reference>
<comment type="caution">
    <text evidence="1">The sequence shown here is derived from an EMBL/GenBank/DDBJ whole genome shotgun (WGS) entry which is preliminary data.</text>
</comment>
<name>A0ACB9S9T1_9MYRT</name>
<proteinExistence type="predicted"/>
<accession>A0ACB9S9T1</accession>
<protein>
    <submittedName>
        <fullName evidence="1">Uncharacterized protein</fullName>
    </submittedName>
</protein>
<gene>
    <name evidence="1" type="ORF">MLD38_005250</name>
</gene>
<dbReference type="Proteomes" id="UP001057402">
    <property type="component" value="Chromosome 2"/>
</dbReference>
<dbReference type="EMBL" id="CM042881">
    <property type="protein sequence ID" value="KAI4387413.1"/>
    <property type="molecule type" value="Genomic_DNA"/>
</dbReference>
<evidence type="ECO:0000313" key="2">
    <source>
        <dbReference type="Proteomes" id="UP001057402"/>
    </source>
</evidence>
<organism evidence="1 2">
    <name type="scientific">Melastoma candidum</name>
    <dbReference type="NCBI Taxonomy" id="119954"/>
    <lineage>
        <taxon>Eukaryota</taxon>
        <taxon>Viridiplantae</taxon>
        <taxon>Streptophyta</taxon>
        <taxon>Embryophyta</taxon>
        <taxon>Tracheophyta</taxon>
        <taxon>Spermatophyta</taxon>
        <taxon>Magnoliopsida</taxon>
        <taxon>eudicotyledons</taxon>
        <taxon>Gunneridae</taxon>
        <taxon>Pentapetalae</taxon>
        <taxon>rosids</taxon>
        <taxon>malvids</taxon>
        <taxon>Myrtales</taxon>
        <taxon>Melastomataceae</taxon>
        <taxon>Melastomatoideae</taxon>
        <taxon>Melastomateae</taxon>
        <taxon>Melastoma</taxon>
    </lineage>
</organism>
<evidence type="ECO:0000313" key="1">
    <source>
        <dbReference type="EMBL" id="KAI4387413.1"/>
    </source>
</evidence>
<sequence>MVATVETQNEVVRRSERVKSVDFHPSEPWVLLSLYSGSVCIWNYKSQAEEKSFKVADAPVRTSRFVPGKAWIVVGSDDKFLRVYDYGTGEKIKEFQAHEDYIRCLAIHPKLPYVVSVSDDKLMKVWDWEKDWDCVRVFEGHSHYVMGASFNPLQESSFASASLDGTIRIWDLDSSSPKFTLEAHQKGLNCVHYIARGDGTLCLISGSDDFTVKVWDYETKSCVQTLEGHSHNVTTICVHPEMPIVVTGSEDGTARVWDATNFTLLKTFDFSLGRIWGIGCIAGSKSVALACDEGATVAGMCQQL</sequence>
<keyword evidence="2" id="KW-1185">Reference proteome</keyword>